<keyword evidence="2" id="KW-1003">Cell membrane</keyword>
<dbReference type="PANTHER" id="PTHR33529">
    <property type="entry name" value="SLR0882 PROTEIN-RELATED"/>
    <property type="match status" value="1"/>
</dbReference>
<dbReference type="GO" id="GO:0043190">
    <property type="term" value="C:ATP-binding cassette (ABC) transporter complex"/>
    <property type="evidence" value="ECO:0007669"/>
    <property type="project" value="TreeGrafter"/>
</dbReference>
<dbReference type="Pfam" id="PF03739">
    <property type="entry name" value="LptF_LptG"/>
    <property type="match status" value="1"/>
</dbReference>
<keyword evidence="4 6" id="KW-1133">Transmembrane helix</keyword>
<evidence type="ECO:0000256" key="3">
    <source>
        <dbReference type="ARBA" id="ARBA00022692"/>
    </source>
</evidence>
<keyword evidence="3 6" id="KW-0812">Transmembrane</keyword>
<dbReference type="Proteomes" id="UP000236173">
    <property type="component" value="Unassembled WGS sequence"/>
</dbReference>
<dbReference type="InterPro" id="IPR005495">
    <property type="entry name" value="LptG/LptF_permease"/>
</dbReference>
<protein>
    <recommendedName>
        <fullName evidence="9">Lipopolysaccharide export system permease protein LptG</fullName>
    </recommendedName>
</protein>
<evidence type="ECO:0000256" key="4">
    <source>
        <dbReference type="ARBA" id="ARBA00022989"/>
    </source>
</evidence>
<evidence type="ECO:0000256" key="2">
    <source>
        <dbReference type="ARBA" id="ARBA00022475"/>
    </source>
</evidence>
<dbReference type="PANTHER" id="PTHR33529:SF6">
    <property type="entry name" value="YJGP_YJGQ FAMILY PERMEASE"/>
    <property type="match status" value="1"/>
</dbReference>
<evidence type="ECO:0000256" key="5">
    <source>
        <dbReference type="ARBA" id="ARBA00023136"/>
    </source>
</evidence>
<name>A0A2H5XFV8_9BACT</name>
<sequence>MKGLTLLDRYLMRELTNAWLTGLAVFAGFLMAGEVLGKGIELLFVLKAPVTDAARWFLLALPNLVALSLPMATLLAVVMTIGRMSHDLEIVALLAAGISFRRLLLPVATLSGALCALSLWLNAFVVPPTYGAADALLWRYREGGNGVARGILIAEPTDAPRILLGARQFNPRTKTLEGVWLLERFERGQRVYVEASYARWEDGQLEFHEGFIQVIAPPDKPVMREYFARLSRPVPLRPPAAFASGTKQFAPNRLSLPALTAQIRMLQKWQVPREQVLEYIVEWHNRFALAISCLVLALLGAPIALQLGRGGGIAVGVSVIIVLLYYLVWNVGTLLAKAGSLPPLVGSHLANLAGITGAAFLLWRLR</sequence>
<comment type="caution">
    <text evidence="7">The sequence shown here is derived from an EMBL/GenBank/DDBJ whole genome shotgun (WGS) entry which is preliminary data.</text>
</comment>
<evidence type="ECO:0000313" key="8">
    <source>
        <dbReference type="Proteomes" id="UP000236173"/>
    </source>
</evidence>
<accession>A0A2H5XFV8</accession>
<feature type="transmembrane region" description="Helical" evidence="6">
    <location>
        <begin position="287"/>
        <end position="305"/>
    </location>
</feature>
<evidence type="ECO:0000256" key="6">
    <source>
        <dbReference type="SAM" id="Phobius"/>
    </source>
</evidence>
<proteinExistence type="predicted"/>
<gene>
    <name evidence="7" type="ORF">HRbin17_02603</name>
</gene>
<dbReference type="AlphaFoldDB" id="A0A2H5XFV8"/>
<feature type="transmembrane region" description="Helical" evidence="6">
    <location>
        <begin position="53"/>
        <end position="82"/>
    </location>
</feature>
<dbReference type="GO" id="GO:0015920">
    <property type="term" value="P:lipopolysaccharide transport"/>
    <property type="evidence" value="ECO:0007669"/>
    <property type="project" value="TreeGrafter"/>
</dbReference>
<reference evidence="8" key="1">
    <citation type="submission" date="2017-09" db="EMBL/GenBank/DDBJ databases">
        <title>Metaegenomics of thermophilic ammonia-oxidizing enrichment culture.</title>
        <authorList>
            <person name="Kato S."/>
            <person name="Suzuki K."/>
        </authorList>
    </citation>
    <scope>NUCLEOTIDE SEQUENCE [LARGE SCALE GENOMIC DNA]</scope>
</reference>
<evidence type="ECO:0008006" key="9">
    <source>
        <dbReference type="Google" id="ProtNLM"/>
    </source>
</evidence>
<keyword evidence="5 6" id="KW-0472">Membrane</keyword>
<feature type="transmembrane region" description="Helical" evidence="6">
    <location>
        <begin position="341"/>
        <end position="363"/>
    </location>
</feature>
<feature type="transmembrane region" description="Helical" evidence="6">
    <location>
        <begin position="312"/>
        <end position="329"/>
    </location>
</feature>
<comment type="subcellular location">
    <subcellularLocation>
        <location evidence="1">Cell membrane</location>
        <topology evidence="1">Multi-pass membrane protein</topology>
    </subcellularLocation>
</comment>
<evidence type="ECO:0000256" key="1">
    <source>
        <dbReference type="ARBA" id="ARBA00004651"/>
    </source>
</evidence>
<dbReference type="EMBL" id="BEHT01000050">
    <property type="protein sequence ID" value="GBD00069.1"/>
    <property type="molecule type" value="Genomic_DNA"/>
</dbReference>
<organism evidence="7 8">
    <name type="scientific">Candidatus Fervidibacter japonicus</name>
    <dbReference type="NCBI Taxonomy" id="2035412"/>
    <lineage>
        <taxon>Bacteria</taxon>
        <taxon>Candidatus Fervidibacterota</taxon>
        <taxon>Candidatus Fervidibacter</taxon>
    </lineage>
</organism>
<evidence type="ECO:0000313" key="7">
    <source>
        <dbReference type="EMBL" id="GBD00069.1"/>
    </source>
</evidence>
<feature type="transmembrane region" description="Helical" evidence="6">
    <location>
        <begin position="103"/>
        <end position="121"/>
    </location>
</feature>